<dbReference type="GO" id="GO:0007409">
    <property type="term" value="P:axonogenesis"/>
    <property type="evidence" value="ECO:0007669"/>
    <property type="project" value="TreeGrafter"/>
</dbReference>
<dbReference type="Pfam" id="PF23415">
    <property type="entry name" value="MAPB1_N"/>
    <property type="match status" value="1"/>
</dbReference>
<dbReference type="GeneTree" id="ENSGT00940000158701"/>
<dbReference type="GO" id="GO:0005874">
    <property type="term" value="C:microtubule"/>
    <property type="evidence" value="ECO:0007669"/>
    <property type="project" value="InterPro"/>
</dbReference>
<reference evidence="3" key="1">
    <citation type="submission" date="2025-08" db="UniProtKB">
        <authorList>
            <consortium name="Ensembl"/>
        </authorList>
    </citation>
    <scope>IDENTIFICATION</scope>
</reference>
<dbReference type="GO" id="GO:0005829">
    <property type="term" value="C:cytosol"/>
    <property type="evidence" value="ECO:0007669"/>
    <property type="project" value="TreeGrafter"/>
</dbReference>
<dbReference type="Ensembl" id="ENSFHET00000033128.1">
    <property type="protein sequence ID" value="ENSFHEP00000015263.1"/>
    <property type="gene ID" value="ENSFHEG00000016881.1"/>
</dbReference>
<organism evidence="3 4">
    <name type="scientific">Fundulus heteroclitus</name>
    <name type="common">Killifish</name>
    <name type="synonym">Mummichog</name>
    <dbReference type="NCBI Taxonomy" id="8078"/>
    <lineage>
        <taxon>Eukaryota</taxon>
        <taxon>Metazoa</taxon>
        <taxon>Chordata</taxon>
        <taxon>Craniata</taxon>
        <taxon>Vertebrata</taxon>
        <taxon>Euteleostomi</taxon>
        <taxon>Actinopterygii</taxon>
        <taxon>Neopterygii</taxon>
        <taxon>Teleostei</taxon>
        <taxon>Neoteleostei</taxon>
        <taxon>Acanthomorphata</taxon>
        <taxon>Ovalentaria</taxon>
        <taxon>Atherinomorphae</taxon>
        <taxon>Cyprinodontiformes</taxon>
        <taxon>Fundulidae</taxon>
        <taxon>Fundulus</taxon>
    </lineage>
</organism>
<dbReference type="PANTHER" id="PTHR13843:SF6">
    <property type="entry name" value="MICROTUBULE-ASSOCIATED PROTEIN 1A"/>
    <property type="match status" value="1"/>
</dbReference>
<dbReference type="STRING" id="8078.ENSFHEP00000015263"/>
<protein>
    <recommendedName>
        <fullName evidence="5">Microtubule-associated protein 1Aa</fullName>
    </recommendedName>
</protein>
<dbReference type="GO" id="GO:0043025">
    <property type="term" value="C:neuronal cell body"/>
    <property type="evidence" value="ECO:0007669"/>
    <property type="project" value="TreeGrafter"/>
</dbReference>
<evidence type="ECO:0000313" key="3">
    <source>
        <dbReference type="Ensembl" id="ENSFHEP00000015263.1"/>
    </source>
</evidence>
<dbReference type="GO" id="GO:0031114">
    <property type="term" value="P:regulation of microtubule depolymerization"/>
    <property type="evidence" value="ECO:0007669"/>
    <property type="project" value="TreeGrafter"/>
</dbReference>
<dbReference type="AlphaFoldDB" id="A0A3Q2PNY7"/>
<feature type="domain" description="Microtubule-associated protein 1B/S N-terminal" evidence="1">
    <location>
        <begin position="2"/>
        <end position="144"/>
    </location>
</feature>
<dbReference type="GO" id="GO:0045202">
    <property type="term" value="C:synapse"/>
    <property type="evidence" value="ECO:0007669"/>
    <property type="project" value="TreeGrafter"/>
</dbReference>
<dbReference type="GO" id="GO:0000226">
    <property type="term" value="P:microtubule cytoskeleton organization"/>
    <property type="evidence" value="ECO:0007669"/>
    <property type="project" value="InterPro"/>
</dbReference>
<evidence type="ECO:0000259" key="2">
    <source>
        <dbReference type="Pfam" id="PF25281"/>
    </source>
</evidence>
<dbReference type="GO" id="GO:0003779">
    <property type="term" value="F:actin binding"/>
    <property type="evidence" value="ECO:0007669"/>
    <property type="project" value="TreeGrafter"/>
</dbReference>
<keyword evidence="4" id="KW-1185">Reference proteome</keyword>
<sequence>RTRHTAQFSPQVQGQRNLRYQSDVLQTVVLVNPAEEAVSAETTSLIADAAANKLLILSGQSSDQGGDVLLQSGAFTWQHFSDIISNPQLPSRLTVSCQGDGGWSSLGHSQEQQPLHSVLEYRLNPEPHLPNMDGVTEFTEYVSETVDVPSPFELLEPPTSGGFLKLSKPCCYIFPGGRGDSALFAVNGFNILVDGGSERKSCFWKLVRHLDRIDSVLLTHIGADNLPGINGLFQRKIAEREEEKNQGSGSSSNGDWMKNLISPELGIVFFNVPEKLRMLESTLKVKRSIEEASLTLQYLNKLGITPEPLHRAVSNTIEPITLFHKLGVGKLDMYVLNPEGEISVPYLTSVTALIVWIPHRPTEKIVRVLFPGNAVVGLLGCRTNAMHPAPSPPLVYSLRVCVTSYLTQQGAIISLENLCMQPE</sequence>
<reference evidence="3" key="2">
    <citation type="submission" date="2025-09" db="UniProtKB">
        <authorList>
            <consortium name="Ensembl"/>
        </authorList>
    </citation>
    <scope>IDENTIFICATION</scope>
</reference>
<name>A0A3Q2PNY7_FUNHE</name>
<dbReference type="GO" id="GO:0005875">
    <property type="term" value="C:microtubule associated complex"/>
    <property type="evidence" value="ECO:0007669"/>
    <property type="project" value="TreeGrafter"/>
</dbReference>
<dbReference type="GO" id="GO:0008017">
    <property type="term" value="F:microtubule binding"/>
    <property type="evidence" value="ECO:0007669"/>
    <property type="project" value="InterPro"/>
</dbReference>
<dbReference type="InterPro" id="IPR057480">
    <property type="entry name" value="MAP1A/B/S-like_MBL"/>
</dbReference>
<proteinExistence type="predicted"/>
<accession>A0A3Q2PNY7</accession>
<dbReference type="PANTHER" id="PTHR13843">
    <property type="entry name" value="MICROTUBULE-ASSOCIATED PROTEIN"/>
    <property type="match status" value="1"/>
</dbReference>
<feature type="domain" description="Microtubule-associated protein 1A/B/S-like MBL-like" evidence="2">
    <location>
        <begin position="341"/>
        <end position="374"/>
    </location>
</feature>
<dbReference type="InterPro" id="IPR056617">
    <property type="entry name" value="MAP1B/S_N"/>
</dbReference>
<dbReference type="InterPro" id="IPR026074">
    <property type="entry name" value="MAP1"/>
</dbReference>
<dbReference type="InterPro" id="IPR036866">
    <property type="entry name" value="RibonucZ/Hydroxyglut_hydro"/>
</dbReference>
<dbReference type="SUPFAM" id="SSF56281">
    <property type="entry name" value="Metallo-hydrolase/oxidoreductase"/>
    <property type="match status" value="1"/>
</dbReference>
<evidence type="ECO:0000313" key="4">
    <source>
        <dbReference type="Proteomes" id="UP000265000"/>
    </source>
</evidence>
<dbReference type="GO" id="GO:0030425">
    <property type="term" value="C:dendrite"/>
    <property type="evidence" value="ECO:0007669"/>
    <property type="project" value="TreeGrafter"/>
</dbReference>
<dbReference type="GO" id="GO:0016358">
    <property type="term" value="P:dendrite development"/>
    <property type="evidence" value="ECO:0007669"/>
    <property type="project" value="TreeGrafter"/>
</dbReference>
<evidence type="ECO:0000259" key="1">
    <source>
        <dbReference type="Pfam" id="PF23415"/>
    </source>
</evidence>
<feature type="domain" description="Microtubule-associated protein 1A/B/S-like MBL-like" evidence="2">
    <location>
        <begin position="149"/>
        <end position="339"/>
    </location>
</feature>
<dbReference type="Pfam" id="PF25281">
    <property type="entry name" value="MBL_MAP1B"/>
    <property type="match status" value="2"/>
</dbReference>
<dbReference type="Proteomes" id="UP000265000">
    <property type="component" value="Unplaced"/>
</dbReference>
<evidence type="ECO:0008006" key="5">
    <source>
        <dbReference type="Google" id="ProtNLM"/>
    </source>
</evidence>